<evidence type="ECO:0000259" key="3">
    <source>
        <dbReference type="SMART" id="SM00322"/>
    </source>
</evidence>
<keyword evidence="2" id="KW-0175">Coiled coil</keyword>
<gene>
    <name evidence="4" type="ORF">GSBLH_T00007065001</name>
    <name evidence="5" type="ORF">GSBLH_T00007096001</name>
</gene>
<dbReference type="InterPro" id="IPR004088">
    <property type="entry name" value="KH_dom_type_1"/>
</dbReference>
<name>D8M267_BLAHO</name>
<dbReference type="RefSeq" id="XP_012896930.1">
    <property type="nucleotide sequence ID" value="XM_013041476.1"/>
</dbReference>
<sequence>MSEESQKAHSSMTSSLRKQREELIVERKSLISELKIYDSAFKSAVASCPPKESGNLEDLEERIETVEEELEVGSRDAKEERALKRDLLKLKQSYDRVMQYIAASREIDIIRNRRSEKSKRVDELSKKLDELAETVEIEETLSRIESSSGKKLTKSDISKEEVKVPKESIGRLVGKNGSNIQKLEKQFSVRIMTNEEVFTVLGELANVKRCIAELTDMANEKEVTIPLSTMQIRALLAHDHSYRRSIENSCRVFMTLKDAEVTIRGGQNAVKNAERALNDLMKSTGTSPSHADP</sequence>
<dbReference type="GO" id="GO:0003723">
    <property type="term" value="F:RNA binding"/>
    <property type="evidence" value="ECO:0007669"/>
    <property type="project" value="UniProtKB-UniRule"/>
</dbReference>
<dbReference type="OrthoDB" id="10069557at2759"/>
<evidence type="ECO:0000313" key="4">
    <source>
        <dbReference type="EMBL" id="CBK22156.2"/>
    </source>
</evidence>
<proteinExistence type="predicted"/>
<accession>D8M267</accession>
<dbReference type="SMART" id="SM00322">
    <property type="entry name" value="KH"/>
    <property type="match status" value="2"/>
</dbReference>
<dbReference type="Proteomes" id="UP000008312">
    <property type="component" value="Unassembled WGS sequence"/>
</dbReference>
<dbReference type="Pfam" id="PF00013">
    <property type="entry name" value="KH_1"/>
    <property type="match status" value="1"/>
</dbReference>
<dbReference type="PROSITE" id="PS50084">
    <property type="entry name" value="KH_TYPE_1"/>
    <property type="match status" value="1"/>
</dbReference>
<dbReference type="InterPro" id="IPR036612">
    <property type="entry name" value="KH_dom_type_1_sf"/>
</dbReference>
<dbReference type="InterPro" id="IPR004087">
    <property type="entry name" value="KH_dom"/>
</dbReference>
<keyword evidence="1" id="KW-0694">RNA-binding</keyword>
<evidence type="ECO:0000313" key="5">
    <source>
        <dbReference type="EMBL" id="CBK22882.2"/>
    </source>
</evidence>
<feature type="domain" description="K Homology" evidence="3">
    <location>
        <begin position="220"/>
        <end position="282"/>
    </location>
</feature>
<dbReference type="EMBL" id="FN668647">
    <property type="protein sequence ID" value="CBK22156.2"/>
    <property type="molecule type" value="Genomic_DNA"/>
</dbReference>
<dbReference type="CDD" id="cd00105">
    <property type="entry name" value="KH-I"/>
    <property type="match status" value="1"/>
</dbReference>
<dbReference type="GeneID" id="24923220"/>
<reference evidence="4" key="1">
    <citation type="submission" date="2010-02" db="EMBL/GenBank/DDBJ databases">
        <title>Sequencing and annotation of the Blastocystis hominis genome.</title>
        <authorList>
            <person name="Wincker P."/>
        </authorList>
    </citation>
    <scope>NUCLEOTIDE SEQUENCE</scope>
    <source>
        <strain evidence="4">Singapore isolate B</strain>
    </source>
</reference>
<protein>
    <recommendedName>
        <fullName evidence="3">K Homology domain-containing protein</fullName>
    </recommendedName>
</protein>
<dbReference type="AlphaFoldDB" id="D8M267"/>
<dbReference type="SUPFAM" id="SSF54791">
    <property type="entry name" value="Eukaryotic type KH-domain (KH-domain type I)"/>
    <property type="match status" value="1"/>
</dbReference>
<dbReference type="EMBL" id="FN668652">
    <property type="protein sequence ID" value="CBK22882.2"/>
    <property type="molecule type" value="Genomic_DNA"/>
</dbReference>
<keyword evidence="6" id="KW-1185">Reference proteome</keyword>
<evidence type="ECO:0000256" key="2">
    <source>
        <dbReference type="SAM" id="Coils"/>
    </source>
</evidence>
<dbReference type="RefSeq" id="XP_012896204.1">
    <property type="nucleotide sequence ID" value="XM_013040750.1"/>
</dbReference>
<evidence type="ECO:0000256" key="1">
    <source>
        <dbReference type="PROSITE-ProRule" id="PRU00117"/>
    </source>
</evidence>
<evidence type="ECO:0000313" key="6">
    <source>
        <dbReference type="Proteomes" id="UP000008312"/>
    </source>
</evidence>
<feature type="domain" description="K Homology" evidence="3">
    <location>
        <begin position="156"/>
        <end position="219"/>
    </location>
</feature>
<dbReference type="Gene3D" id="3.30.1370.10">
    <property type="entry name" value="K Homology domain, type 1"/>
    <property type="match status" value="1"/>
</dbReference>
<dbReference type="InParanoid" id="D8M267"/>
<dbReference type="GeneID" id="24923189"/>
<feature type="coiled-coil region" evidence="2">
    <location>
        <begin position="107"/>
        <end position="141"/>
    </location>
</feature>
<organism evidence="4">
    <name type="scientific">Blastocystis hominis</name>
    <dbReference type="NCBI Taxonomy" id="12968"/>
    <lineage>
        <taxon>Eukaryota</taxon>
        <taxon>Sar</taxon>
        <taxon>Stramenopiles</taxon>
        <taxon>Bigyra</taxon>
        <taxon>Opalozoa</taxon>
        <taxon>Opalinata</taxon>
        <taxon>Blastocystidae</taxon>
        <taxon>Blastocystis</taxon>
    </lineage>
</organism>